<dbReference type="InterPro" id="IPR036390">
    <property type="entry name" value="WH_DNA-bd_sf"/>
</dbReference>
<dbReference type="PANTHER" id="PTHR42756:SF1">
    <property type="entry name" value="TRANSCRIPTIONAL REPRESSOR OF EMRAB OPERON"/>
    <property type="match status" value="1"/>
</dbReference>
<sequence>MYLQMLLKQMKLEDQLKTSNLPLARKLSLGILVTANYIDDKVAEALKPFDISIPQFNVLRILRGQKGKPANLSTIQERMVSKMSNTTRLVDKLITKDLVERVICEANRRKVEISITNKGLELLKEIDPEVDAVEAEMTTNLTEENIEYITNCLNEIRK</sequence>
<evidence type="ECO:0000256" key="2">
    <source>
        <dbReference type="ARBA" id="ARBA00023125"/>
    </source>
</evidence>
<evidence type="ECO:0000256" key="3">
    <source>
        <dbReference type="ARBA" id="ARBA00023163"/>
    </source>
</evidence>
<protein>
    <submittedName>
        <fullName evidence="5">DNA-binding transcriptional regulator, MarR family</fullName>
    </submittedName>
</protein>
<dbReference type="EMBL" id="FUYY01000004">
    <property type="protein sequence ID" value="SKB67375.1"/>
    <property type="molecule type" value="Genomic_DNA"/>
</dbReference>
<keyword evidence="2 5" id="KW-0238">DNA-binding</keyword>
<dbReference type="Proteomes" id="UP000190230">
    <property type="component" value="Unassembled WGS sequence"/>
</dbReference>
<keyword evidence="1" id="KW-0805">Transcription regulation</keyword>
<dbReference type="PANTHER" id="PTHR42756">
    <property type="entry name" value="TRANSCRIPTIONAL REGULATOR, MARR"/>
    <property type="match status" value="1"/>
</dbReference>
<name>A0A1T5D6Q9_9FLAO</name>
<dbReference type="Pfam" id="PF01047">
    <property type="entry name" value="MarR"/>
    <property type="match status" value="1"/>
</dbReference>
<keyword evidence="3" id="KW-0804">Transcription</keyword>
<evidence type="ECO:0000313" key="5">
    <source>
        <dbReference type="EMBL" id="SKB67375.1"/>
    </source>
</evidence>
<proteinExistence type="predicted"/>
<organism evidence="5 6">
    <name type="scientific">Salegentibacter holothuriorum</name>
    <dbReference type="NCBI Taxonomy" id="241145"/>
    <lineage>
        <taxon>Bacteria</taxon>
        <taxon>Pseudomonadati</taxon>
        <taxon>Bacteroidota</taxon>
        <taxon>Flavobacteriia</taxon>
        <taxon>Flavobacteriales</taxon>
        <taxon>Flavobacteriaceae</taxon>
        <taxon>Salegentibacter</taxon>
    </lineage>
</organism>
<dbReference type="GO" id="GO:0003677">
    <property type="term" value="F:DNA binding"/>
    <property type="evidence" value="ECO:0007669"/>
    <property type="project" value="UniProtKB-KW"/>
</dbReference>
<dbReference type="GO" id="GO:0003700">
    <property type="term" value="F:DNA-binding transcription factor activity"/>
    <property type="evidence" value="ECO:0007669"/>
    <property type="project" value="InterPro"/>
</dbReference>
<evidence type="ECO:0000259" key="4">
    <source>
        <dbReference type="PROSITE" id="PS50995"/>
    </source>
</evidence>
<dbReference type="SMART" id="SM00347">
    <property type="entry name" value="HTH_MARR"/>
    <property type="match status" value="1"/>
</dbReference>
<evidence type="ECO:0000256" key="1">
    <source>
        <dbReference type="ARBA" id="ARBA00023015"/>
    </source>
</evidence>
<keyword evidence="6" id="KW-1185">Reference proteome</keyword>
<gene>
    <name evidence="5" type="ORF">SAMN05660776_2465</name>
</gene>
<dbReference type="AlphaFoldDB" id="A0A1T5D6Q9"/>
<dbReference type="PROSITE" id="PS50995">
    <property type="entry name" value="HTH_MARR_2"/>
    <property type="match status" value="1"/>
</dbReference>
<dbReference type="SUPFAM" id="SSF46785">
    <property type="entry name" value="Winged helix' DNA-binding domain"/>
    <property type="match status" value="1"/>
</dbReference>
<dbReference type="PRINTS" id="PR00598">
    <property type="entry name" value="HTHMARR"/>
</dbReference>
<accession>A0A1T5D6Q9</accession>
<dbReference type="InterPro" id="IPR036388">
    <property type="entry name" value="WH-like_DNA-bd_sf"/>
</dbReference>
<reference evidence="6" key="1">
    <citation type="submission" date="2017-02" db="EMBL/GenBank/DDBJ databases">
        <authorList>
            <person name="Varghese N."/>
            <person name="Submissions S."/>
        </authorList>
    </citation>
    <scope>NUCLEOTIDE SEQUENCE [LARGE SCALE GENOMIC DNA]</scope>
    <source>
        <strain evidence="6">DSM 23405</strain>
    </source>
</reference>
<dbReference type="STRING" id="241145.SAMN05660776_2465"/>
<evidence type="ECO:0000313" key="6">
    <source>
        <dbReference type="Proteomes" id="UP000190230"/>
    </source>
</evidence>
<feature type="domain" description="HTH marR-type" evidence="4">
    <location>
        <begin position="13"/>
        <end position="158"/>
    </location>
</feature>
<dbReference type="Gene3D" id="1.10.10.10">
    <property type="entry name" value="Winged helix-like DNA-binding domain superfamily/Winged helix DNA-binding domain"/>
    <property type="match status" value="1"/>
</dbReference>
<dbReference type="InterPro" id="IPR000835">
    <property type="entry name" value="HTH_MarR-typ"/>
</dbReference>